<comment type="similarity">
    <text evidence="2">Belongs to the archaeal/bacterial/fungal opsin family.</text>
</comment>
<dbReference type="SUPFAM" id="SSF81321">
    <property type="entry name" value="Family A G protein-coupled receptor-like"/>
    <property type="match status" value="1"/>
</dbReference>
<name>A0A6C0BD63_9ZZZZ</name>
<evidence type="ECO:0000313" key="7">
    <source>
        <dbReference type="EMBL" id="QHS89509.1"/>
    </source>
</evidence>
<sequence length="180" mass="20210">MNAGLLGLFSFYLIGRGDVGAEVIAIPAISSSKYILLSTTKESTSEWAHYLSWFLTTPIMLYLIFSLNNMPLNRMAVLIAMNQIMIGSGYMAEGKDAWFWFIGGCFAFLPILYEFAILEKGIPLIVLTVVTWSLYPVVWALFHKKLITPGTRNISYSFLDFTSKAGLITLYLIEKGQLKI</sequence>
<evidence type="ECO:0000256" key="5">
    <source>
        <dbReference type="ARBA" id="ARBA00023136"/>
    </source>
</evidence>
<evidence type="ECO:0000256" key="6">
    <source>
        <dbReference type="SAM" id="Phobius"/>
    </source>
</evidence>
<keyword evidence="3 6" id="KW-0812">Transmembrane</keyword>
<feature type="transmembrane region" description="Helical" evidence="6">
    <location>
        <begin position="124"/>
        <end position="142"/>
    </location>
</feature>
<feature type="transmembrane region" description="Helical" evidence="6">
    <location>
        <begin position="47"/>
        <end position="65"/>
    </location>
</feature>
<dbReference type="InterPro" id="IPR001425">
    <property type="entry name" value="Arc/bac/fun_rhodopsins"/>
</dbReference>
<dbReference type="SMART" id="SM01021">
    <property type="entry name" value="Bac_rhodopsin"/>
    <property type="match status" value="1"/>
</dbReference>
<dbReference type="GO" id="GO:0016020">
    <property type="term" value="C:membrane"/>
    <property type="evidence" value="ECO:0007669"/>
    <property type="project" value="UniProtKB-SubCell"/>
</dbReference>
<dbReference type="Gene3D" id="1.20.1070.10">
    <property type="entry name" value="Rhodopsin 7-helix transmembrane proteins"/>
    <property type="match status" value="1"/>
</dbReference>
<feature type="transmembrane region" description="Helical" evidence="6">
    <location>
        <begin position="98"/>
        <end position="117"/>
    </location>
</feature>
<evidence type="ECO:0000256" key="1">
    <source>
        <dbReference type="ARBA" id="ARBA00004141"/>
    </source>
</evidence>
<dbReference type="Pfam" id="PF01036">
    <property type="entry name" value="Bac_rhodopsin"/>
    <property type="match status" value="1"/>
</dbReference>
<keyword evidence="4 6" id="KW-1133">Transmembrane helix</keyword>
<proteinExistence type="inferred from homology"/>
<evidence type="ECO:0000256" key="3">
    <source>
        <dbReference type="ARBA" id="ARBA00022692"/>
    </source>
</evidence>
<dbReference type="EMBL" id="MN739111">
    <property type="protein sequence ID" value="QHS89509.1"/>
    <property type="molecule type" value="Genomic_DNA"/>
</dbReference>
<reference evidence="7" key="1">
    <citation type="journal article" date="2020" name="Nature">
        <title>Giant virus diversity and host interactions through global metagenomics.</title>
        <authorList>
            <person name="Schulz F."/>
            <person name="Roux S."/>
            <person name="Paez-Espino D."/>
            <person name="Jungbluth S."/>
            <person name="Walsh D.A."/>
            <person name="Denef V.J."/>
            <person name="McMahon K.D."/>
            <person name="Konstantinidis K.T."/>
            <person name="Eloe-Fadrosh E.A."/>
            <person name="Kyrpides N.C."/>
            <person name="Woyke T."/>
        </authorList>
    </citation>
    <scope>NUCLEOTIDE SEQUENCE</scope>
    <source>
        <strain evidence="7">GVMAG-M-3300010158-60</strain>
    </source>
</reference>
<protein>
    <submittedName>
        <fullName evidence="7">Uncharacterized protein</fullName>
    </submittedName>
</protein>
<organism evidence="7">
    <name type="scientific">viral metagenome</name>
    <dbReference type="NCBI Taxonomy" id="1070528"/>
    <lineage>
        <taxon>unclassified sequences</taxon>
        <taxon>metagenomes</taxon>
        <taxon>organismal metagenomes</taxon>
    </lineage>
</organism>
<evidence type="ECO:0000256" key="4">
    <source>
        <dbReference type="ARBA" id="ARBA00022989"/>
    </source>
</evidence>
<dbReference type="AlphaFoldDB" id="A0A6C0BD63"/>
<comment type="subcellular location">
    <subcellularLocation>
        <location evidence="1">Membrane</location>
        <topology evidence="1">Multi-pass membrane protein</topology>
    </subcellularLocation>
</comment>
<keyword evidence="5 6" id="KW-0472">Membrane</keyword>
<evidence type="ECO:0000256" key="2">
    <source>
        <dbReference type="ARBA" id="ARBA00008130"/>
    </source>
</evidence>
<accession>A0A6C0BD63</accession>